<keyword evidence="1" id="KW-0732">Signal</keyword>
<protein>
    <submittedName>
        <fullName evidence="2">Uncharacterized protein</fullName>
    </submittedName>
</protein>
<reference evidence="2" key="1">
    <citation type="submission" date="2020-01" db="EMBL/GenBank/DDBJ databases">
        <authorList>
            <person name="Meier V. D."/>
            <person name="Meier V D."/>
        </authorList>
    </citation>
    <scope>NUCLEOTIDE SEQUENCE</scope>
    <source>
        <strain evidence="2">HLG_WM_MAG_07</strain>
    </source>
</reference>
<accession>A0A6S6SZB3</accession>
<feature type="chain" id="PRO_5028455015" evidence="1">
    <location>
        <begin position="22"/>
        <end position="85"/>
    </location>
</feature>
<proteinExistence type="predicted"/>
<gene>
    <name evidence="2" type="ORF">HELGO_WM12748</name>
</gene>
<sequence>MKVRNLSAIAALTLMMGFAHAAPLTPNEVFAAIDGETEYAGEVTMKDVSSERVNFSIAPIHDGERSAMSDKHSFWDEPGLVGTYD</sequence>
<name>A0A6S6SZB3_9GAMM</name>
<evidence type="ECO:0000313" key="2">
    <source>
        <dbReference type="EMBL" id="CAA6808291.1"/>
    </source>
</evidence>
<evidence type="ECO:0000256" key="1">
    <source>
        <dbReference type="SAM" id="SignalP"/>
    </source>
</evidence>
<dbReference type="AlphaFoldDB" id="A0A6S6SZB3"/>
<organism evidence="2">
    <name type="scientific">uncultured Thiotrichaceae bacterium</name>
    <dbReference type="NCBI Taxonomy" id="298394"/>
    <lineage>
        <taxon>Bacteria</taxon>
        <taxon>Pseudomonadati</taxon>
        <taxon>Pseudomonadota</taxon>
        <taxon>Gammaproteobacteria</taxon>
        <taxon>Thiotrichales</taxon>
        <taxon>Thiotrichaceae</taxon>
        <taxon>environmental samples</taxon>
    </lineage>
</organism>
<dbReference type="EMBL" id="CACVAY010000036">
    <property type="protein sequence ID" value="CAA6808291.1"/>
    <property type="molecule type" value="Genomic_DNA"/>
</dbReference>
<feature type="signal peptide" evidence="1">
    <location>
        <begin position="1"/>
        <end position="21"/>
    </location>
</feature>